<evidence type="ECO:0000313" key="1">
    <source>
        <dbReference type="EMBL" id="TMI81902.1"/>
    </source>
</evidence>
<proteinExistence type="predicted"/>
<reference evidence="1 2" key="1">
    <citation type="journal article" date="2019" name="Nat. Microbiol.">
        <title>Mediterranean grassland soil C-N compound turnover is dependent on rainfall and depth, and is mediated by genomically divergent microorganisms.</title>
        <authorList>
            <person name="Diamond S."/>
            <person name="Andeer P.F."/>
            <person name="Li Z."/>
            <person name="Crits-Christoph A."/>
            <person name="Burstein D."/>
            <person name="Anantharaman K."/>
            <person name="Lane K.R."/>
            <person name="Thomas B.C."/>
            <person name="Pan C."/>
            <person name="Northen T.R."/>
            <person name="Banfield J.F."/>
        </authorList>
    </citation>
    <scope>NUCLEOTIDE SEQUENCE [LARGE SCALE GENOMIC DNA]</scope>
    <source>
        <strain evidence="1">NP_7</strain>
    </source>
</reference>
<dbReference type="InterPro" id="IPR010255">
    <property type="entry name" value="Haem_peroxidase_sf"/>
</dbReference>
<protein>
    <submittedName>
        <fullName evidence="1">Uncharacterized protein</fullName>
    </submittedName>
</protein>
<name>A0A537JEX8_9BACT</name>
<dbReference type="GO" id="GO:0020037">
    <property type="term" value="F:heme binding"/>
    <property type="evidence" value="ECO:0007669"/>
    <property type="project" value="InterPro"/>
</dbReference>
<comment type="caution">
    <text evidence="1">The sequence shown here is derived from an EMBL/GenBank/DDBJ whole genome shotgun (WGS) entry which is preliminary data.</text>
</comment>
<dbReference type="Proteomes" id="UP000320048">
    <property type="component" value="Unassembled WGS sequence"/>
</dbReference>
<organism evidence="1 2">
    <name type="scientific">Candidatus Segetimicrobium genomatis</name>
    <dbReference type="NCBI Taxonomy" id="2569760"/>
    <lineage>
        <taxon>Bacteria</taxon>
        <taxon>Bacillati</taxon>
        <taxon>Candidatus Sysuimicrobiota</taxon>
        <taxon>Candidatus Sysuimicrobiia</taxon>
        <taxon>Candidatus Sysuimicrobiales</taxon>
        <taxon>Candidatus Segetimicrobiaceae</taxon>
        <taxon>Candidatus Segetimicrobium</taxon>
    </lineage>
</organism>
<dbReference type="GO" id="GO:0004601">
    <property type="term" value="F:peroxidase activity"/>
    <property type="evidence" value="ECO:0007669"/>
    <property type="project" value="InterPro"/>
</dbReference>
<evidence type="ECO:0000313" key="2">
    <source>
        <dbReference type="Proteomes" id="UP000320048"/>
    </source>
</evidence>
<gene>
    <name evidence="1" type="ORF">E6H04_05795</name>
</gene>
<sequence length="136" mass="14697">MDLPEAIVGETERPEQHSLAYRDLERGVNCDLPSGEAIARLIGLAPLPKDALGLQALGWDGETPLWFYVLKEAEIQCRGERLGDVGGRIVAEVLLGLLEGDPRSYLNVNRHWHPTLPGAQAGQFSIADLLAFAGAA</sequence>
<dbReference type="AlphaFoldDB" id="A0A537JEX8"/>
<dbReference type="GO" id="GO:0006979">
    <property type="term" value="P:response to oxidative stress"/>
    <property type="evidence" value="ECO:0007669"/>
    <property type="project" value="InterPro"/>
</dbReference>
<accession>A0A537JEX8</accession>
<dbReference type="SUPFAM" id="SSF48113">
    <property type="entry name" value="Heme-dependent peroxidases"/>
    <property type="match status" value="1"/>
</dbReference>
<dbReference type="EMBL" id="VBAO01000150">
    <property type="protein sequence ID" value="TMI81902.1"/>
    <property type="molecule type" value="Genomic_DNA"/>
</dbReference>